<dbReference type="EC" id="6.1.1.19" evidence="10"/>
<evidence type="ECO:0000259" key="12">
    <source>
        <dbReference type="SMART" id="SM00836"/>
    </source>
</evidence>
<dbReference type="FunFam" id="3.40.50.620:FF:000116">
    <property type="entry name" value="Arginine--tRNA ligase"/>
    <property type="match status" value="1"/>
</dbReference>
<dbReference type="FunFam" id="1.10.730.10:FF:000008">
    <property type="entry name" value="Arginine--tRNA ligase"/>
    <property type="match status" value="1"/>
</dbReference>
<evidence type="ECO:0000256" key="3">
    <source>
        <dbReference type="ARBA" id="ARBA00022490"/>
    </source>
</evidence>
<dbReference type="SUPFAM" id="SSF55190">
    <property type="entry name" value="Arginyl-tRNA synthetase (ArgRS), N-terminal 'additional' domain"/>
    <property type="match status" value="1"/>
</dbReference>
<evidence type="ECO:0000256" key="9">
    <source>
        <dbReference type="ARBA" id="ARBA00049339"/>
    </source>
</evidence>
<keyword evidence="7 10" id="KW-0648">Protein biosynthesis</keyword>
<evidence type="ECO:0000256" key="6">
    <source>
        <dbReference type="ARBA" id="ARBA00022840"/>
    </source>
</evidence>
<dbReference type="GO" id="GO:0004814">
    <property type="term" value="F:arginine-tRNA ligase activity"/>
    <property type="evidence" value="ECO:0007669"/>
    <property type="project" value="UniProtKB-UniRule"/>
</dbReference>
<keyword evidence="4 10" id="KW-0436">Ligase</keyword>
<evidence type="ECO:0000256" key="1">
    <source>
        <dbReference type="ARBA" id="ARBA00004496"/>
    </source>
</evidence>
<keyword evidence="6 10" id="KW-0067">ATP-binding</keyword>
<name>A0A1M5RDZ7_9FIRM</name>
<proteinExistence type="inferred from homology"/>
<keyword evidence="15" id="KW-1185">Reference proteome</keyword>
<dbReference type="NCBIfam" id="TIGR00456">
    <property type="entry name" value="argS"/>
    <property type="match status" value="1"/>
</dbReference>
<dbReference type="SMART" id="SM00836">
    <property type="entry name" value="DALR_1"/>
    <property type="match status" value="1"/>
</dbReference>
<organism evidence="14 15">
    <name type="scientific">Tepidibacter thalassicus DSM 15285</name>
    <dbReference type="NCBI Taxonomy" id="1123350"/>
    <lineage>
        <taxon>Bacteria</taxon>
        <taxon>Bacillati</taxon>
        <taxon>Bacillota</taxon>
        <taxon>Clostridia</taxon>
        <taxon>Peptostreptococcales</taxon>
        <taxon>Peptostreptococcaceae</taxon>
        <taxon>Tepidibacter</taxon>
    </lineage>
</organism>
<feature type="short sequence motif" description="'HIGH' region" evidence="10">
    <location>
        <begin position="123"/>
        <end position="133"/>
    </location>
</feature>
<evidence type="ECO:0000256" key="5">
    <source>
        <dbReference type="ARBA" id="ARBA00022741"/>
    </source>
</evidence>
<dbReference type="InterPro" id="IPR036695">
    <property type="entry name" value="Arg-tRNA-synth_N_sf"/>
</dbReference>
<dbReference type="Pfam" id="PF00750">
    <property type="entry name" value="tRNA-synt_1d"/>
    <property type="match status" value="1"/>
</dbReference>
<dbReference type="InterPro" id="IPR035684">
    <property type="entry name" value="ArgRS_core"/>
</dbReference>
<dbReference type="AlphaFoldDB" id="A0A1M5RDZ7"/>
<evidence type="ECO:0000313" key="14">
    <source>
        <dbReference type="EMBL" id="SHH24491.1"/>
    </source>
</evidence>
<dbReference type="GO" id="GO:0006420">
    <property type="term" value="P:arginyl-tRNA aminoacylation"/>
    <property type="evidence" value="ECO:0007669"/>
    <property type="project" value="UniProtKB-UniRule"/>
</dbReference>
<gene>
    <name evidence="10" type="primary">argS</name>
    <name evidence="14" type="ORF">SAMN02744040_01337</name>
</gene>
<dbReference type="InterPro" id="IPR014729">
    <property type="entry name" value="Rossmann-like_a/b/a_fold"/>
</dbReference>
<dbReference type="OrthoDB" id="9805987at2"/>
<reference evidence="15" key="1">
    <citation type="submission" date="2016-11" db="EMBL/GenBank/DDBJ databases">
        <authorList>
            <person name="Varghese N."/>
            <person name="Submissions S."/>
        </authorList>
    </citation>
    <scope>NUCLEOTIDE SEQUENCE [LARGE SCALE GENOMIC DNA]</scope>
    <source>
        <strain evidence="15">DSM 15285</strain>
    </source>
</reference>
<dbReference type="Gene3D" id="3.30.1360.70">
    <property type="entry name" value="Arginyl tRNA synthetase N-terminal domain"/>
    <property type="match status" value="1"/>
</dbReference>
<protein>
    <recommendedName>
        <fullName evidence="10">Arginine--tRNA ligase</fullName>
        <ecNumber evidence="10">6.1.1.19</ecNumber>
    </recommendedName>
    <alternativeName>
        <fullName evidence="10">Arginyl-tRNA synthetase</fullName>
        <shortName evidence="10">ArgRS</shortName>
    </alternativeName>
</protein>
<accession>A0A1M5RDZ7</accession>
<dbReference type="Pfam" id="PF05746">
    <property type="entry name" value="DALR_1"/>
    <property type="match status" value="1"/>
</dbReference>
<dbReference type="Gene3D" id="1.10.730.10">
    <property type="entry name" value="Isoleucyl-tRNA Synthetase, Domain 1"/>
    <property type="match status" value="1"/>
</dbReference>
<dbReference type="STRING" id="1123350.SAMN02744040_01337"/>
<dbReference type="SMART" id="SM01016">
    <property type="entry name" value="Arg_tRNA_synt_N"/>
    <property type="match status" value="1"/>
</dbReference>
<keyword evidence="5 10" id="KW-0547">Nucleotide-binding</keyword>
<keyword evidence="8 10" id="KW-0030">Aminoacyl-tRNA synthetase</keyword>
<dbReference type="PRINTS" id="PR01038">
    <property type="entry name" value="TRNASYNTHARG"/>
</dbReference>
<dbReference type="CDD" id="cd07956">
    <property type="entry name" value="Anticodon_Ia_Arg"/>
    <property type="match status" value="1"/>
</dbReference>
<evidence type="ECO:0000313" key="15">
    <source>
        <dbReference type="Proteomes" id="UP000242520"/>
    </source>
</evidence>
<evidence type="ECO:0000256" key="10">
    <source>
        <dbReference type="HAMAP-Rule" id="MF_00123"/>
    </source>
</evidence>
<dbReference type="SUPFAM" id="SSF52374">
    <property type="entry name" value="Nucleotidylyl transferase"/>
    <property type="match status" value="1"/>
</dbReference>
<keyword evidence="3 10" id="KW-0963">Cytoplasm</keyword>
<dbReference type="GO" id="GO:0005524">
    <property type="term" value="F:ATP binding"/>
    <property type="evidence" value="ECO:0007669"/>
    <property type="project" value="UniProtKB-UniRule"/>
</dbReference>
<dbReference type="InterPro" id="IPR005148">
    <property type="entry name" value="Arg-tRNA-synth_N"/>
</dbReference>
<evidence type="ECO:0000256" key="2">
    <source>
        <dbReference type="ARBA" id="ARBA00005594"/>
    </source>
</evidence>
<evidence type="ECO:0000256" key="4">
    <source>
        <dbReference type="ARBA" id="ARBA00022598"/>
    </source>
</evidence>
<dbReference type="InterPro" id="IPR001278">
    <property type="entry name" value="Arg-tRNA-ligase"/>
</dbReference>
<dbReference type="HAMAP" id="MF_00123">
    <property type="entry name" value="Arg_tRNA_synth"/>
    <property type="match status" value="1"/>
</dbReference>
<dbReference type="InterPro" id="IPR001412">
    <property type="entry name" value="aa-tRNA-synth_I_CS"/>
</dbReference>
<comment type="catalytic activity">
    <reaction evidence="9 10">
        <text>tRNA(Arg) + L-arginine + ATP = L-arginyl-tRNA(Arg) + AMP + diphosphate</text>
        <dbReference type="Rhea" id="RHEA:20301"/>
        <dbReference type="Rhea" id="RHEA-COMP:9658"/>
        <dbReference type="Rhea" id="RHEA-COMP:9673"/>
        <dbReference type="ChEBI" id="CHEBI:30616"/>
        <dbReference type="ChEBI" id="CHEBI:32682"/>
        <dbReference type="ChEBI" id="CHEBI:33019"/>
        <dbReference type="ChEBI" id="CHEBI:78442"/>
        <dbReference type="ChEBI" id="CHEBI:78513"/>
        <dbReference type="ChEBI" id="CHEBI:456215"/>
        <dbReference type="EC" id="6.1.1.19"/>
    </reaction>
</comment>
<evidence type="ECO:0000256" key="8">
    <source>
        <dbReference type="ARBA" id="ARBA00023146"/>
    </source>
</evidence>
<dbReference type="Pfam" id="PF03485">
    <property type="entry name" value="Arg_tRNA_synt_N"/>
    <property type="match status" value="1"/>
</dbReference>
<dbReference type="Proteomes" id="UP000242520">
    <property type="component" value="Unassembled WGS sequence"/>
</dbReference>
<dbReference type="RefSeq" id="WP_072724892.1">
    <property type="nucleotide sequence ID" value="NZ_FQXH01000012.1"/>
</dbReference>
<dbReference type="PROSITE" id="PS00178">
    <property type="entry name" value="AA_TRNA_LIGASE_I"/>
    <property type="match status" value="1"/>
</dbReference>
<sequence length="566" mass="64684">MKDFKLEIANIISSQVSDLSLDEIVSLIEVPPNKDMGDYAFPCFKLAKIFRKAPNLIAQELCDKIEKTDYIQKIEVAGAYINFFIDKSSLAKSVLTEVLNKKDDYGKTNVGEGKTVIVEFSSPNIAKPFHIGHIRSTVIGNALYKVYKALGFNTVRINHLGDYGTQFGKLIVAFKRWGDEEEVKKAPIKTLLKLYVKFHEEAENEPSLDEEARMWFKKLEEGDKEATELWQWFRDVSLQEFNKVYDMLGIEFDSYAGESFYSDKMPRVINIMKEKGIIKESKGAQIVDLEEYNMPPALITKSDGSTLYLTRDIAAAIYRKETYDFYKNIYVVGSQQILHFNQWIKVVELMGFDWAKDCVHVPFGMVSLEEGTMSTRKGRVVFLEDVLNKAVEKTKEIIMEKNPNLENIDEVAKQIGIGAVVFQELSNNRIKDYTFSWDRTLNFDGETGPYVQYTHTRTCSVLRKANEEISSDVDFSVLTDDDSVNVIKEIGNFPKVVKDVIKNNEPHIIARYVVDLAQAFNKFYHDNVILVDDEKTKKARLALVEATRQTIKNALSLLGVEAPERM</sequence>
<dbReference type="SUPFAM" id="SSF47323">
    <property type="entry name" value="Anticodon-binding domain of a subclass of class I aminoacyl-tRNA synthetases"/>
    <property type="match status" value="1"/>
</dbReference>
<dbReference type="GO" id="GO:0005737">
    <property type="term" value="C:cytoplasm"/>
    <property type="evidence" value="ECO:0007669"/>
    <property type="project" value="UniProtKB-SubCell"/>
</dbReference>
<evidence type="ECO:0000256" key="11">
    <source>
        <dbReference type="RuleBase" id="RU363038"/>
    </source>
</evidence>
<evidence type="ECO:0000256" key="7">
    <source>
        <dbReference type="ARBA" id="ARBA00022917"/>
    </source>
</evidence>
<dbReference type="PANTHER" id="PTHR11956">
    <property type="entry name" value="ARGINYL-TRNA SYNTHETASE"/>
    <property type="match status" value="1"/>
</dbReference>
<dbReference type="Gene3D" id="3.40.50.620">
    <property type="entry name" value="HUPs"/>
    <property type="match status" value="1"/>
</dbReference>
<comment type="similarity">
    <text evidence="2 10 11">Belongs to the class-I aminoacyl-tRNA synthetase family.</text>
</comment>
<dbReference type="InterPro" id="IPR009080">
    <property type="entry name" value="tRNAsynth_Ia_anticodon-bd"/>
</dbReference>
<dbReference type="PANTHER" id="PTHR11956:SF5">
    <property type="entry name" value="ARGININE--TRNA LIGASE, CYTOPLASMIC"/>
    <property type="match status" value="1"/>
</dbReference>
<comment type="subunit">
    <text evidence="10">Monomer.</text>
</comment>
<dbReference type="CDD" id="cd00671">
    <property type="entry name" value="ArgRS_core"/>
    <property type="match status" value="1"/>
</dbReference>
<dbReference type="EMBL" id="FQXH01000012">
    <property type="protein sequence ID" value="SHH24491.1"/>
    <property type="molecule type" value="Genomic_DNA"/>
</dbReference>
<dbReference type="InterPro" id="IPR008909">
    <property type="entry name" value="DALR_anticod-bd"/>
</dbReference>
<feature type="domain" description="DALR anticodon binding" evidence="12">
    <location>
        <begin position="451"/>
        <end position="566"/>
    </location>
</feature>
<comment type="subcellular location">
    <subcellularLocation>
        <location evidence="1 10">Cytoplasm</location>
    </subcellularLocation>
</comment>
<feature type="domain" description="Arginyl tRNA synthetase N-terminal" evidence="13">
    <location>
        <begin position="2"/>
        <end position="85"/>
    </location>
</feature>
<evidence type="ECO:0000259" key="13">
    <source>
        <dbReference type="SMART" id="SM01016"/>
    </source>
</evidence>